<gene>
    <name evidence="1" type="ORF">SLEP1_g42304</name>
</gene>
<comment type="caution">
    <text evidence="1">The sequence shown here is derived from an EMBL/GenBank/DDBJ whole genome shotgun (WGS) entry which is preliminary data.</text>
</comment>
<protein>
    <submittedName>
        <fullName evidence="1">Uncharacterized protein</fullName>
    </submittedName>
</protein>
<reference evidence="1 2" key="1">
    <citation type="journal article" date="2021" name="Commun. Biol.">
        <title>The genome of Shorea leprosula (Dipterocarpaceae) highlights the ecological relevance of drought in aseasonal tropical rainforests.</title>
        <authorList>
            <person name="Ng K.K.S."/>
            <person name="Kobayashi M.J."/>
            <person name="Fawcett J.A."/>
            <person name="Hatakeyama M."/>
            <person name="Paape T."/>
            <person name="Ng C.H."/>
            <person name="Ang C.C."/>
            <person name="Tnah L.H."/>
            <person name="Lee C.T."/>
            <person name="Nishiyama T."/>
            <person name="Sese J."/>
            <person name="O'Brien M.J."/>
            <person name="Copetti D."/>
            <person name="Mohd Noor M.I."/>
            <person name="Ong R.C."/>
            <person name="Putra M."/>
            <person name="Sireger I.Z."/>
            <person name="Indrioko S."/>
            <person name="Kosugi Y."/>
            <person name="Izuno A."/>
            <person name="Isagi Y."/>
            <person name="Lee S.L."/>
            <person name="Shimizu K.K."/>
        </authorList>
    </citation>
    <scope>NUCLEOTIDE SEQUENCE [LARGE SCALE GENOMIC DNA]</scope>
    <source>
        <strain evidence="1">214</strain>
    </source>
</reference>
<dbReference type="Proteomes" id="UP001054252">
    <property type="component" value="Unassembled WGS sequence"/>
</dbReference>
<evidence type="ECO:0000313" key="1">
    <source>
        <dbReference type="EMBL" id="GKV33855.1"/>
    </source>
</evidence>
<name>A0AAV5L9W9_9ROSI</name>
<dbReference type="EMBL" id="BPVZ01000102">
    <property type="protein sequence ID" value="GKV33855.1"/>
    <property type="molecule type" value="Genomic_DNA"/>
</dbReference>
<evidence type="ECO:0000313" key="2">
    <source>
        <dbReference type="Proteomes" id="UP001054252"/>
    </source>
</evidence>
<sequence length="34" mass="3650">MSSLQNFSQIAAGFFPNCSPVCSWRILVLGCSVS</sequence>
<keyword evidence="2" id="KW-1185">Reference proteome</keyword>
<accession>A0AAV5L9W9</accession>
<organism evidence="1 2">
    <name type="scientific">Rubroshorea leprosula</name>
    <dbReference type="NCBI Taxonomy" id="152421"/>
    <lineage>
        <taxon>Eukaryota</taxon>
        <taxon>Viridiplantae</taxon>
        <taxon>Streptophyta</taxon>
        <taxon>Embryophyta</taxon>
        <taxon>Tracheophyta</taxon>
        <taxon>Spermatophyta</taxon>
        <taxon>Magnoliopsida</taxon>
        <taxon>eudicotyledons</taxon>
        <taxon>Gunneridae</taxon>
        <taxon>Pentapetalae</taxon>
        <taxon>rosids</taxon>
        <taxon>malvids</taxon>
        <taxon>Malvales</taxon>
        <taxon>Dipterocarpaceae</taxon>
        <taxon>Rubroshorea</taxon>
    </lineage>
</organism>
<dbReference type="AlphaFoldDB" id="A0AAV5L9W9"/>
<proteinExistence type="predicted"/>